<evidence type="ECO:0000313" key="2">
    <source>
        <dbReference type="Proteomes" id="UP000298111"/>
    </source>
</evidence>
<dbReference type="Pfam" id="PF00355">
    <property type="entry name" value="Rieske"/>
    <property type="match status" value="1"/>
</dbReference>
<dbReference type="SUPFAM" id="SSF50022">
    <property type="entry name" value="ISP domain"/>
    <property type="match status" value="1"/>
</dbReference>
<accession>A0A6C1CA81</accession>
<dbReference type="GO" id="GO:0016705">
    <property type="term" value="F:oxidoreductase activity, acting on paired donors, with incorporation or reduction of molecular oxygen"/>
    <property type="evidence" value="ECO:0007669"/>
    <property type="project" value="UniProtKB-ARBA"/>
</dbReference>
<dbReference type="Proteomes" id="UP000298111">
    <property type="component" value="Unassembled WGS sequence"/>
</dbReference>
<sequence>MCPNGGPGRADGVAPCADRLCAAWCGNRSGMSTQDLTKESLERPRAVRAMESGLERLPVVGPLDALGRLRALDPVISPVQNAVRKLPLGGLRDVLHGRWLGHPLHPALVQLPVGAWMSAGVLDMLPGTRRASRVLIATGVLAAVPAALTGAADWAELHKPQLRSGLVHAAANTVALGLYTASLAARARGRECRGRLLGYGGLTAAGLGGLIGGHLAYRQGVGPNKAEPVPHIVGQGWQRVGKVDQFPVGQAVRAMLGEVPLLVHRESSGAVRVLADRCSHQSGPLSQGTVAEGCVTCPWHGSTFRLSDGQNVSGPATAPQPCFETRVSDGVLEVRLPDAD</sequence>
<dbReference type="GO" id="GO:0004497">
    <property type="term" value="F:monooxygenase activity"/>
    <property type="evidence" value="ECO:0007669"/>
    <property type="project" value="UniProtKB-ARBA"/>
</dbReference>
<comment type="caution">
    <text evidence="1">The sequence shown here is derived from an EMBL/GenBank/DDBJ whole genome shotgun (WGS) entry which is preliminary data.</text>
</comment>
<protein>
    <submittedName>
        <fullName evidence="1">Rieske (2Fe-2S) protein</fullName>
    </submittedName>
</protein>
<evidence type="ECO:0000313" key="1">
    <source>
        <dbReference type="EMBL" id="TGG85485.1"/>
    </source>
</evidence>
<dbReference type="InterPro" id="IPR036922">
    <property type="entry name" value="Rieske_2Fe-2S_sf"/>
</dbReference>
<name>A0A6C1CA81_9ACTN</name>
<dbReference type="InterPro" id="IPR017941">
    <property type="entry name" value="Rieske_2Fe-2S"/>
</dbReference>
<organism evidence="1 2">
    <name type="scientific">Streptomyces albus</name>
    <dbReference type="NCBI Taxonomy" id="1888"/>
    <lineage>
        <taxon>Bacteria</taxon>
        <taxon>Bacillati</taxon>
        <taxon>Actinomycetota</taxon>
        <taxon>Actinomycetes</taxon>
        <taxon>Kitasatosporales</taxon>
        <taxon>Streptomycetaceae</taxon>
        <taxon>Streptomyces</taxon>
    </lineage>
</organism>
<dbReference type="PANTHER" id="PTHR21496:SF23">
    <property type="entry name" value="3-PHENYLPROPIONATE_CINNAMIC ACID DIOXYGENASE FERREDOXIN SUBUNIT"/>
    <property type="match status" value="1"/>
</dbReference>
<dbReference type="AlphaFoldDB" id="A0A6C1CA81"/>
<reference evidence="1 2" key="1">
    <citation type="submission" date="2018-10" db="EMBL/GenBank/DDBJ databases">
        <title>Isolation of pseudouridimycin from Streptomyces albus DSM 40763.</title>
        <authorList>
            <person name="Rosenqvist P."/>
            <person name="Metsae-Ketelae M."/>
            <person name="Virta P."/>
        </authorList>
    </citation>
    <scope>NUCLEOTIDE SEQUENCE [LARGE SCALE GENOMIC DNA]</scope>
    <source>
        <strain evidence="1 2">DSM 40763</strain>
    </source>
</reference>
<proteinExistence type="predicted"/>
<dbReference type="Pfam" id="PF09990">
    <property type="entry name" value="DUF2231"/>
    <property type="match status" value="1"/>
</dbReference>
<dbReference type="CDD" id="cd03467">
    <property type="entry name" value="Rieske"/>
    <property type="match status" value="1"/>
</dbReference>
<dbReference type="Gene3D" id="2.102.10.10">
    <property type="entry name" value="Rieske [2Fe-2S] iron-sulphur domain"/>
    <property type="match status" value="1"/>
</dbReference>
<dbReference type="EMBL" id="RCIY01000044">
    <property type="protein sequence ID" value="TGG85485.1"/>
    <property type="molecule type" value="Genomic_DNA"/>
</dbReference>
<dbReference type="GO" id="GO:0051537">
    <property type="term" value="F:2 iron, 2 sulfur cluster binding"/>
    <property type="evidence" value="ECO:0007669"/>
    <property type="project" value="InterPro"/>
</dbReference>
<dbReference type="PROSITE" id="PS51296">
    <property type="entry name" value="RIESKE"/>
    <property type="match status" value="1"/>
</dbReference>
<gene>
    <name evidence="1" type="ORF">D8771_09900</name>
</gene>
<dbReference type="InterPro" id="IPR019251">
    <property type="entry name" value="DUF2231_TM"/>
</dbReference>
<dbReference type="PANTHER" id="PTHR21496">
    <property type="entry name" value="FERREDOXIN-RELATED"/>
    <property type="match status" value="1"/>
</dbReference>